<dbReference type="PANTHER" id="PTHR45982">
    <property type="entry name" value="REGULATOR OF CHROMOSOME CONDENSATION"/>
    <property type="match status" value="1"/>
</dbReference>
<dbReference type="KEGG" id="hoh:Hoch_1045"/>
<reference evidence="2 3" key="1">
    <citation type="journal article" date="2010" name="Stand. Genomic Sci.">
        <title>Complete genome sequence of Haliangium ochraceum type strain (SMP-2).</title>
        <authorList>
            <consortium name="US DOE Joint Genome Institute (JGI-PGF)"/>
            <person name="Ivanova N."/>
            <person name="Daum C."/>
            <person name="Lang E."/>
            <person name="Abt B."/>
            <person name="Kopitz M."/>
            <person name="Saunders E."/>
            <person name="Lapidus A."/>
            <person name="Lucas S."/>
            <person name="Glavina Del Rio T."/>
            <person name="Nolan M."/>
            <person name="Tice H."/>
            <person name="Copeland A."/>
            <person name="Cheng J.F."/>
            <person name="Chen F."/>
            <person name="Bruce D."/>
            <person name="Goodwin L."/>
            <person name="Pitluck S."/>
            <person name="Mavromatis K."/>
            <person name="Pati A."/>
            <person name="Mikhailova N."/>
            <person name="Chen A."/>
            <person name="Palaniappan K."/>
            <person name="Land M."/>
            <person name="Hauser L."/>
            <person name="Chang Y.J."/>
            <person name="Jeffries C.D."/>
            <person name="Detter J.C."/>
            <person name="Brettin T."/>
            <person name="Rohde M."/>
            <person name="Goker M."/>
            <person name="Bristow J."/>
            <person name="Markowitz V."/>
            <person name="Eisen J.A."/>
            <person name="Hugenholtz P."/>
            <person name="Kyrpides N.C."/>
            <person name="Klenk H.P."/>
        </authorList>
    </citation>
    <scope>NUCLEOTIDE SEQUENCE [LARGE SCALE GENOMIC DNA]</scope>
    <source>
        <strain evidence="3">DSM 14365 / CIP 107738 / JCM 11303 / AJ 13395 / SMP-2</strain>
    </source>
</reference>
<dbReference type="GO" id="GO:0005737">
    <property type="term" value="C:cytoplasm"/>
    <property type="evidence" value="ECO:0007669"/>
    <property type="project" value="TreeGrafter"/>
</dbReference>
<dbReference type="AlphaFoldDB" id="D0LQS7"/>
<evidence type="ECO:0000313" key="3">
    <source>
        <dbReference type="Proteomes" id="UP000001880"/>
    </source>
</evidence>
<dbReference type="PROSITE" id="PS51257">
    <property type="entry name" value="PROKAR_LIPOPROTEIN"/>
    <property type="match status" value="1"/>
</dbReference>
<accession>D0LQS7</accession>
<feature type="compositionally biased region" description="Polar residues" evidence="1">
    <location>
        <begin position="28"/>
        <end position="44"/>
    </location>
</feature>
<dbReference type="InterPro" id="IPR009091">
    <property type="entry name" value="RCC1/BLIP-II"/>
</dbReference>
<dbReference type="Pfam" id="PF13540">
    <property type="entry name" value="RCC1_2"/>
    <property type="match status" value="5"/>
</dbReference>
<dbReference type="InterPro" id="IPR051553">
    <property type="entry name" value="Ran_GTPase-activating"/>
</dbReference>
<dbReference type="eggNOG" id="COG5184">
    <property type="taxonomic scope" value="Bacteria"/>
</dbReference>
<proteinExistence type="predicted"/>
<evidence type="ECO:0000256" key="1">
    <source>
        <dbReference type="SAM" id="MobiDB-lite"/>
    </source>
</evidence>
<dbReference type="PROSITE" id="PS50012">
    <property type="entry name" value="RCC1_3"/>
    <property type="match status" value="5"/>
</dbReference>
<dbReference type="STRING" id="502025.Hoch_1045"/>
<evidence type="ECO:0000313" key="2">
    <source>
        <dbReference type="EMBL" id="ACY13637.1"/>
    </source>
</evidence>
<dbReference type="Proteomes" id="UP000001880">
    <property type="component" value="Chromosome"/>
</dbReference>
<feature type="region of interest" description="Disordered" evidence="1">
    <location>
        <begin position="28"/>
        <end position="62"/>
    </location>
</feature>
<dbReference type="InterPro" id="IPR000408">
    <property type="entry name" value="Reg_chr_condens"/>
</dbReference>
<name>D0LQS7_HALO1</name>
<dbReference type="PANTHER" id="PTHR45982:SF1">
    <property type="entry name" value="REGULATOR OF CHROMOSOME CONDENSATION"/>
    <property type="match status" value="1"/>
</dbReference>
<dbReference type="EMBL" id="CP001804">
    <property type="protein sequence ID" value="ACY13637.1"/>
    <property type="molecule type" value="Genomic_DNA"/>
</dbReference>
<dbReference type="HOGENOM" id="CLU_005210_8_0_7"/>
<dbReference type="PRINTS" id="PR00633">
    <property type="entry name" value="RCCNDNSATION"/>
</dbReference>
<sequence>MIRSSSLNRRLPLAVFVSGILIIGCTRTPPSEGQTEPTAANPATAQEVGDGSGTRAANAPADPAAAAPASAFHAVQLALGDAHSCARSDQGKVRCWGKGADGRLGRGDIQDIDDAGQAVDIALGGKAVQIAAGSAHTCAVLDGGSLRCWGDGGAGRLGYGNTVSIGDDETPADAGDVPVGGRVVDIALGDAHTCAVLGSGRVRCWGEGNEGLLGRAGRDWQDVGDDETPAAAGDIALDAQAVAVSLEYGSSCARLASGHVRCWGPRWGQEATRDLPPRKLADVELGGRVSALVSGAEHSCALMAEGAGLRCWGRGAGGRLGYPGADFVFERGEDTPAKRGDIAVGGTVREVAAGGEHTCAVLADETVRCWGRNSFGQLGLGHIKDVGSHEPPAAAPLVDVGGAVATVAAGAFHTCAALKSGRVRCWGRGADGQLGHGRREDLSEPAANGDLPLH</sequence>
<dbReference type="GO" id="GO:0005085">
    <property type="term" value="F:guanyl-nucleotide exchange factor activity"/>
    <property type="evidence" value="ECO:0007669"/>
    <property type="project" value="TreeGrafter"/>
</dbReference>
<dbReference type="SUPFAM" id="SSF50985">
    <property type="entry name" value="RCC1/BLIP-II"/>
    <property type="match status" value="1"/>
</dbReference>
<protein>
    <submittedName>
        <fullName evidence="2">BNR repeat-containing protein</fullName>
    </submittedName>
</protein>
<dbReference type="Gene3D" id="2.130.10.30">
    <property type="entry name" value="Regulator of chromosome condensation 1/beta-lactamase-inhibitor protein II"/>
    <property type="match status" value="2"/>
</dbReference>
<feature type="region of interest" description="Disordered" evidence="1">
    <location>
        <begin position="434"/>
        <end position="454"/>
    </location>
</feature>
<gene>
    <name evidence="2" type="ordered locus">Hoch_1045</name>
</gene>
<keyword evidence="3" id="KW-1185">Reference proteome</keyword>
<organism evidence="2 3">
    <name type="scientific">Haliangium ochraceum (strain DSM 14365 / JCM 11303 / SMP-2)</name>
    <dbReference type="NCBI Taxonomy" id="502025"/>
    <lineage>
        <taxon>Bacteria</taxon>
        <taxon>Pseudomonadati</taxon>
        <taxon>Myxococcota</taxon>
        <taxon>Polyangia</taxon>
        <taxon>Haliangiales</taxon>
        <taxon>Kofleriaceae</taxon>
        <taxon>Haliangium</taxon>
    </lineage>
</organism>